<keyword evidence="7" id="KW-1015">Disulfide bond</keyword>
<dbReference type="InterPro" id="IPR051871">
    <property type="entry name" value="GMC_Oxidoreductase-Related"/>
</dbReference>
<dbReference type="InterPro" id="IPR007867">
    <property type="entry name" value="GMC_OxRtase_C"/>
</dbReference>
<dbReference type="GO" id="GO:0050660">
    <property type="term" value="F:flavin adenine dinucleotide binding"/>
    <property type="evidence" value="ECO:0007669"/>
    <property type="project" value="InterPro"/>
</dbReference>
<sequence>MGLEWWRLLEAFVVVFLFFHSSCCSDKDYTRPFYLFIIIYFNMLLIHAWIDQYYLVNKFLIIKMSLCAAPNYMFVKEATSAPAVTYYDYIIIGGGTSGCPLAATLSQNAAVLLLERGGSPYGNPNITNLANFASTLSDISPGSPSQQFISEDGVYNVRARVLGGGSALNAGFYTRATAAYVKQAGWNGTAVNMSYEWVEKKVAFEPPMLEWQSAVRDGLVEVGILPYNGFTYKHMYGTKVGGTIFDRQGHRHTAADLLDYADPKRITVYLHATVYKILFRSNRGKSRPEAYGVVYKDANGVLHRANLNTHAESEIILSAGAIGSPQLLMLSGVGPADHLRAHGIKVVVDQPMVGQGMADNPMNALFVPSPLPVEVSLIQVVGITRFDSYIEAASGMSFAYSWARTLHQNYELFLNKTGRSFTVPTEAMTKAADTLNAVINTTIRGGVILEKIMGPISTGHLQLRNTNPDDNPEVTFNYFKEPQDLNRCVEGMKTIINLINSKAFSKFKYSTTPVQALIDLMVSLPVNLRPKHPSAAISLEQFCIDTVMTIWHYHGGCQVGKVVDHEYKVIGVDSLRVIDGSTFYNSPGTNPQATVMMLGRYMGRRILSQRYSNFKKGKTT</sequence>
<feature type="binding site" evidence="6">
    <location>
        <position position="580"/>
    </location>
    <ligand>
        <name>FAD</name>
        <dbReference type="ChEBI" id="CHEBI:57692"/>
    </ligand>
</feature>
<feature type="transmembrane region" description="Helical" evidence="8">
    <location>
        <begin position="34"/>
        <end position="56"/>
    </location>
</feature>
<reference evidence="11" key="1">
    <citation type="journal article" date="2021" name="Front. Plant Sci.">
        <title>Chromosome-Scale Genome Assembly for Chinese Sour Jujube and Insights Into Its Genome Evolution and Domestication Signature.</title>
        <authorList>
            <person name="Shen L.-Y."/>
            <person name="Luo H."/>
            <person name="Wang X.-L."/>
            <person name="Wang X.-M."/>
            <person name="Qiu X.-J."/>
            <person name="Liu H."/>
            <person name="Zhou S.-S."/>
            <person name="Jia K.-H."/>
            <person name="Nie S."/>
            <person name="Bao Y.-T."/>
            <person name="Zhang R.-G."/>
            <person name="Yun Q.-Z."/>
            <person name="Chai Y.-H."/>
            <person name="Lu J.-Y."/>
            <person name="Li Y."/>
            <person name="Zhao S.-W."/>
            <person name="Mao J.-F."/>
            <person name="Jia S.-G."/>
            <person name="Mao Y.-M."/>
        </authorList>
    </citation>
    <scope>NUCLEOTIDE SEQUENCE</scope>
    <source>
        <strain evidence="11">AT0</strain>
        <tissue evidence="11">Leaf</tissue>
    </source>
</reference>
<feature type="binding site" evidence="6">
    <location>
        <position position="274"/>
    </location>
    <ligand>
        <name>FAD</name>
        <dbReference type="ChEBI" id="CHEBI:57692"/>
    </ligand>
</feature>
<keyword evidence="3" id="KW-0285">Flavoprotein</keyword>
<keyword evidence="8" id="KW-1133">Transmembrane helix</keyword>
<dbReference type="GO" id="GO:0016614">
    <property type="term" value="F:oxidoreductase activity, acting on CH-OH group of donors"/>
    <property type="evidence" value="ECO:0007669"/>
    <property type="project" value="InterPro"/>
</dbReference>
<dbReference type="SUPFAM" id="SSF54373">
    <property type="entry name" value="FAD-linked reductases, C-terminal domain"/>
    <property type="match status" value="1"/>
</dbReference>
<accession>A0A978VQY4</accession>
<comment type="caution">
    <text evidence="11">The sequence shown here is derived from an EMBL/GenBank/DDBJ whole genome shotgun (WGS) entry which is preliminary data.</text>
</comment>
<name>A0A978VQY4_ZIZJJ</name>
<dbReference type="PANTHER" id="PTHR45968">
    <property type="entry name" value="OSJNBA0019K04.7 PROTEIN"/>
    <property type="match status" value="1"/>
</dbReference>
<evidence type="ECO:0000256" key="2">
    <source>
        <dbReference type="ARBA" id="ARBA00010790"/>
    </source>
</evidence>
<feature type="domain" description="Glucose-methanol-choline oxidoreductase N-terminal" evidence="10">
    <location>
        <begin position="320"/>
        <end position="334"/>
    </location>
</feature>
<dbReference type="InterPro" id="IPR000172">
    <property type="entry name" value="GMC_OxRdtase_N"/>
</dbReference>
<evidence type="ECO:0000256" key="5">
    <source>
        <dbReference type="ARBA" id="ARBA00022827"/>
    </source>
</evidence>
<dbReference type="EMBL" id="JAEACU010000003">
    <property type="protein sequence ID" value="KAH7537959.1"/>
    <property type="molecule type" value="Genomic_DNA"/>
</dbReference>
<evidence type="ECO:0000313" key="12">
    <source>
        <dbReference type="Proteomes" id="UP000813462"/>
    </source>
</evidence>
<feature type="binding site" evidence="6">
    <location>
        <begin position="551"/>
        <end position="552"/>
    </location>
    <ligand>
        <name>FAD</name>
        <dbReference type="ChEBI" id="CHEBI:57692"/>
    </ligand>
</feature>
<evidence type="ECO:0000256" key="7">
    <source>
        <dbReference type="PIRSR" id="PIRSR000137-3"/>
    </source>
</evidence>
<protein>
    <recommendedName>
        <fullName evidence="10">Glucose-methanol-choline oxidoreductase N-terminal domain-containing protein</fullName>
    </recommendedName>
</protein>
<dbReference type="Pfam" id="PF05199">
    <property type="entry name" value="GMC_oxred_C"/>
    <property type="match status" value="1"/>
</dbReference>
<evidence type="ECO:0000259" key="10">
    <source>
        <dbReference type="PROSITE" id="PS00624"/>
    </source>
</evidence>
<dbReference type="Proteomes" id="UP000813462">
    <property type="component" value="Unassembled WGS sequence"/>
</dbReference>
<comment type="similarity">
    <text evidence="2">Belongs to the GMC oxidoreductase family.</text>
</comment>
<feature type="binding site" evidence="6">
    <location>
        <position position="161"/>
    </location>
    <ligand>
        <name>FAD</name>
        <dbReference type="ChEBI" id="CHEBI:57692"/>
    </ligand>
</feature>
<evidence type="ECO:0000256" key="6">
    <source>
        <dbReference type="PIRSR" id="PIRSR000137-2"/>
    </source>
</evidence>
<dbReference type="AlphaFoldDB" id="A0A978VQY4"/>
<proteinExistence type="inferred from homology"/>
<gene>
    <name evidence="11" type="ORF">FEM48_Zijuj03G0148400</name>
</gene>
<evidence type="ECO:0000256" key="1">
    <source>
        <dbReference type="ARBA" id="ARBA00001974"/>
    </source>
</evidence>
<evidence type="ECO:0000256" key="4">
    <source>
        <dbReference type="ARBA" id="ARBA00022729"/>
    </source>
</evidence>
<dbReference type="PROSITE" id="PS00624">
    <property type="entry name" value="GMC_OXRED_2"/>
    <property type="match status" value="1"/>
</dbReference>
<keyword evidence="8" id="KW-0812">Transmembrane</keyword>
<evidence type="ECO:0000313" key="11">
    <source>
        <dbReference type="EMBL" id="KAH7537959.1"/>
    </source>
</evidence>
<dbReference type="PANTHER" id="PTHR45968:SF31">
    <property type="entry name" value="GLUCOSE-METHANOL-CHOLINE (GMC) OXIDOREDUCTASE FAMILY PROTEIN"/>
    <property type="match status" value="1"/>
</dbReference>
<keyword evidence="5 6" id="KW-0274">FAD</keyword>
<dbReference type="Pfam" id="PF00732">
    <property type="entry name" value="GMC_oxred_N"/>
    <property type="match status" value="1"/>
</dbReference>
<dbReference type="Gene3D" id="3.30.410.40">
    <property type="match status" value="1"/>
</dbReference>
<evidence type="ECO:0000256" key="3">
    <source>
        <dbReference type="ARBA" id="ARBA00022630"/>
    </source>
</evidence>
<feature type="disulfide bond" evidence="7">
    <location>
        <begin position="488"/>
        <end position="543"/>
    </location>
</feature>
<dbReference type="Gene3D" id="3.50.50.60">
    <property type="entry name" value="FAD/NAD(P)-binding domain"/>
    <property type="match status" value="1"/>
</dbReference>
<keyword evidence="4 9" id="KW-0732">Signal</keyword>
<comment type="cofactor">
    <cofactor evidence="1 6">
        <name>FAD</name>
        <dbReference type="ChEBI" id="CHEBI:57692"/>
    </cofactor>
</comment>
<dbReference type="InterPro" id="IPR036188">
    <property type="entry name" value="FAD/NAD-bd_sf"/>
</dbReference>
<feature type="binding site" evidence="6">
    <location>
        <begin position="96"/>
        <end position="97"/>
    </location>
    <ligand>
        <name>FAD</name>
        <dbReference type="ChEBI" id="CHEBI:57692"/>
    </ligand>
</feature>
<dbReference type="SUPFAM" id="SSF51905">
    <property type="entry name" value="FAD/NAD(P)-binding domain"/>
    <property type="match status" value="1"/>
</dbReference>
<evidence type="ECO:0000256" key="9">
    <source>
        <dbReference type="SAM" id="SignalP"/>
    </source>
</evidence>
<organism evidence="11 12">
    <name type="scientific">Ziziphus jujuba var. spinosa</name>
    <dbReference type="NCBI Taxonomy" id="714518"/>
    <lineage>
        <taxon>Eukaryota</taxon>
        <taxon>Viridiplantae</taxon>
        <taxon>Streptophyta</taxon>
        <taxon>Embryophyta</taxon>
        <taxon>Tracheophyta</taxon>
        <taxon>Spermatophyta</taxon>
        <taxon>Magnoliopsida</taxon>
        <taxon>eudicotyledons</taxon>
        <taxon>Gunneridae</taxon>
        <taxon>Pentapetalae</taxon>
        <taxon>rosids</taxon>
        <taxon>fabids</taxon>
        <taxon>Rosales</taxon>
        <taxon>Rhamnaceae</taxon>
        <taxon>Paliureae</taxon>
        <taxon>Ziziphus</taxon>
    </lineage>
</organism>
<dbReference type="PIRSF" id="PIRSF000137">
    <property type="entry name" value="Alcohol_oxidase"/>
    <property type="match status" value="1"/>
</dbReference>
<feature type="binding site" evidence="6">
    <location>
        <begin position="591"/>
        <end position="592"/>
    </location>
    <ligand>
        <name>FAD</name>
        <dbReference type="ChEBI" id="CHEBI:57692"/>
    </ligand>
</feature>
<evidence type="ECO:0000256" key="8">
    <source>
        <dbReference type="SAM" id="Phobius"/>
    </source>
</evidence>
<keyword evidence="8" id="KW-0472">Membrane</keyword>
<dbReference type="InterPro" id="IPR012132">
    <property type="entry name" value="GMC_OxRdtase"/>
</dbReference>
<feature type="signal peptide" evidence="9">
    <location>
        <begin position="1"/>
        <end position="24"/>
    </location>
</feature>
<feature type="chain" id="PRO_5037170589" description="Glucose-methanol-choline oxidoreductase N-terminal domain-containing protein" evidence="9">
    <location>
        <begin position="25"/>
        <end position="620"/>
    </location>
</feature>